<dbReference type="Proteomes" id="UP000178129">
    <property type="component" value="Unassembled WGS sequence"/>
</dbReference>
<reference evidence="3" key="1">
    <citation type="submission" date="2016-03" db="EMBL/GenBank/DDBJ databases">
        <authorList>
            <person name="Ploux O."/>
        </authorList>
    </citation>
    <scope>NUCLEOTIDE SEQUENCE [LARGE SCALE GENOMIC DNA]</scope>
    <source>
        <strain evidence="3">UK7</strain>
    </source>
</reference>
<comment type="caution">
    <text evidence="2">The sequence shown here is derived from an EMBL/GenBank/DDBJ whole genome shotgun (WGS) entry which is preliminary data.</text>
</comment>
<sequence length="282" mass="31815">MSWTAELPVRLPQPSKENSWEDNPIPSELPNRQSLGTKRRQAALKYPFQPFPANIEIAEDDITAIKFARAEYIPEYDFVESSKGQKMVLWSNSKSGGGNSRYGIGITYMQSGNRWVDLEYLIQRDVKDWVAEIAAISKALQIAAEEVFRAETKPKILVIYTGSRQALERLNKGIVGVVPGQKFLLKPGILAAEKIRDSSVVVELRWGPDTELLQGSRRARHAARRAANYTPSRRQGDTVLKVQSITRQARARARTRFRPTAIVLPDDQISDLDLDKQELTVK</sequence>
<dbReference type="STRING" id="914237.A0A1E1L506"/>
<evidence type="ECO:0000313" key="3">
    <source>
        <dbReference type="Proteomes" id="UP000178129"/>
    </source>
</evidence>
<accession>A0A1E1L506</accession>
<gene>
    <name evidence="2" type="ORF">RCO7_10394</name>
</gene>
<evidence type="ECO:0000256" key="1">
    <source>
        <dbReference type="SAM" id="MobiDB-lite"/>
    </source>
</evidence>
<dbReference type="AlphaFoldDB" id="A0A1E1L506"/>
<evidence type="ECO:0000313" key="2">
    <source>
        <dbReference type="EMBL" id="CZT05622.1"/>
    </source>
</evidence>
<protein>
    <recommendedName>
        <fullName evidence="4">RNase H type-1 domain-containing protein</fullName>
    </recommendedName>
</protein>
<organism evidence="2 3">
    <name type="scientific">Rhynchosporium graminicola</name>
    <dbReference type="NCBI Taxonomy" id="2792576"/>
    <lineage>
        <taxon>Eukaryota</taxon>
        <taxon>Fungi</taxon>
        <taxon>Dikarya</taxon>
        <taxon>Ascomycota</taxon>
        <taxon>Pezizomycotina</taxon>
        <taxon>Leotiomycetes</taxon>
        <taxon>Helotiales</taxon>
        <taxon>Ploettnerulaceae</taxon>
        <taxon>Rhynchosporium</taxon>
    </lineage>
</organism>
<dbReference type="InParanoid" id="A0A1E1L506"/>
<dbReference type="EMBL" id="FJUW01000035">
    <property type="protein sequence ID" value="CZT05622.1"/>
    <property type="molecule type" value="Genomic_DNA"/>
</dbReference>
<evidence type="ECO:0008006" key="4">
    <source>
        <dbReference type="Google" id="ProtNLM"/>
    </source>
</evidence>
<proteinExistence type="predicted"/>
<keyword evidence="3" id="KW-1185">Reference proteome</keyword>
<name>A0A1E1L506_9HELO</name>
<feature type="region of interest" description="Disordered" evidence="1">
    <location>
        <begin position="1"/>
        <end position="34"/>
    </location>
</feature>